<dbReference type="InterPro" id="IPR042100">
    <property type="entry name" value="Bug_dom1"/>
</dbReference>
<name>D5RQL2_9PROT</name>
<dbReference type="Gene3D" id="3.40.190.10">
    <property type="entry name" value="Periplasmic binding protein-like II"/>
    <property type="match status" value="1"/>
</dbReference>
<evidence type="ECO:0000256" key="1">
    <source>
        <dbReference type="ARBA" id="ARBA00006987"/>
    </source>
</evidence>
<comment type="similarity">
    <text evidence="1">Belongs to the UPF0065 (bug) family.</text>
</comment>
<keyword evidence="2" id="KW-0732">Signal</keyword>
<feature type="signal peptide" evidence="2">
    <location>
        <begin position="1"/>
        <end position="34"/>
    </location>
</feature>
<dbReference type="SUPFAM" id="SSF53850">
    <property type="entry name" value="Periplasmic binding protein-like II"/>
    <property type="match status" value="1"/>
</dbReference>
<reference evidence="3 4" key="1">
    <citation type="submission" date="2010-04" db="EMBL/GenBank/DDBJ databases">
        <authorList>
            <person name="Qin X."/>
            <person name="Bachman B."/>
            <person name="Battles P."/>
            <person name="Bell A."/>
            <person name="Bess C."/>
            <person name="Bickham C."/>
            <person name="Chaboub L."/>
            <person name="Chen D."/>
            <person name="Coyle M."/>
            <person name="Deiros D.R."/>
            <person name="Dinh H."/>
            <person name="Forbes L."/>
            <person name="Fowler G."/>
            <person name="Francisco L."/>
            <person name="Fu Q."/>
            <person name="Gubbala S."/>
            <person name="Hale W."/>
            <person name="Han Y."/>
            <person name="Hemphill L."/>
            <person name="Highlander S.K."/>
            <person name="Hirani K."/>
            <person name="Hogues M."/>
            <person name="Jackson L."/>
            <person name="Jakkamsetti A."/>
            <person name="Javaid M."/>
            <person name="Jiang H."/>
            <person name="Korchina V."/>
            <person name="Kovar C."/>
            <person name="Lara F."/>
            <person name="Lee S."/>
            <person name="Mata R."/>
            <person name="Mathew T."/>
            <person name="Moen C."/>
            <person name="Morales K."/>
            <person name="Munidasa M."/>
            <person name="Nazareth L."/>
            <person name="Ngo R."/>
            <person name="Nguyen L."/>
            <person name="Okwuonu G."/>
            <person name="Ongeri F."/>
            <person name="Patil S."/>
            <person name="Petrosino J."/>
            <person name="Pham C."/>
            <person name="Pham P."/>
            <person name="Pu L.-L."/>
            <person name="Puazo M."/>
            <person name="Raj R."/>
            <person name="Reid J."/>
            <person name="Rouhana J."/>
            <person name="Saada N."/>
            <person name="Shang Y."/>
            <person name="Simmons D."/>
            <person name="Thornton R."/>
            <person name="Warren J."/>
            <person name="Weissenberger G."/>
            <person name="Zhang J."/>
            <person name="Zhang L."/>
            <person name="Zhou C."/>
            <person name="Zhu D."/>
            <person name="Muzny D."/>
            <person name="Worley K."/>
            <person name="Gibbs R."/>
        </authorList>
    </citation>
    <scope>NUCLEOTIDE SEQUENCE [LARGE SCALE GENOMIC DNA]</scope>
    <source>
        <strain evidence="3 4">ATCC 49957</strain>
    </source>
</reference>
<dbReference type="AlphaFoldDB" id="D5RQL2"/>
<accession>D5RQL2</accession>
<dbReference type="EMBL" id="ADVL01000671">
    <property type="protein sequence ID" value="EFH10395.1"/>
    <property type="molecule type" value="Genomic_DNA"/>
</dbReference>
<feature type="chain" id="PRO_5003076085" evidence="2">
    <location>
        <begin position="35"/>
        <end position="341"/>
    </location>
</feature>
<evidence type="ECO:0000256" key="2">
    <source>
        <dbReference type="SAM" id="SignalP"/>
    </source>
</evidence>
<dbReference type="HOGENOM" id="CLU_045683_0_0_5"/>
<dbReference type="PROSITE" id="PS51318">
    <property type="entry name" value="TAT"/>
    <property type="match status" value="1"/>
</dbReference>
<proteinExistence type="inferred from homology"/>
<protein>
    <submittedName>
        <fullName evidence="3">Tat pathway signal sequence domain protein</fullName>
    </submittedName>
</protein>
<evidence type="ECO:0000313" key="3">
    <source>
        <dbReference type="EMBL" id="EFH10395.1"/>
    </source>
</evidence>
<dbReference type="PANTHER" id="PTHR42928:SF5">
    <property type="entry name" value="BLR1237 PROTEIN"/>
    <property type="match status" value="1"/>
</dbReference>
<comment type="caution">
    <text evidence="3">The sequence shown here is derived from an EMBL/GenBank/DDBJ whole genome shotgun (WGS) entry which is preliminary data.</text>
</comment>
<keyword evidence="4" id="KW-1185">Reference proteome</keyword>
<dbReference type="Gene3D" id="3.40.190.150">
    <property type="entry name" value="Bordetella uptake gene, domain 1"/>
    <property type="match status" value="1"/>
</dbReference>
<dbReference type="Proteomes" id="UP000005324">
    <property type="component" value="Unassembled WGS sequence"/>
</dbReference>
<dbReference type="InterPro" id="IPR005064">
    <property type="entry name" value="BUG"/>
</dbReference>
<dbReference type="PANTHER" id="PTHR42928">
    <property type="entry name" value="TRICARBOXYLATE-BINDING PROTEIN"/>
    <property type="match status" value="1"/>
</dbReference>
<sequence length="341" mass="35947">MEVPLTTRRFLFGTLAGAALASCLGGLTPTPLQAQEAAWPNRPITLMGGFPNGSGVDIYARKLAEPLSRALGVPVVVDNRTGAGGNIASDLVAKARPDGYLFLFGTAGTHAINASLYRNLPFDVVKDSTPITHLGDVPNVLTVSAERRPQFGTCQSLLQAARARPGALNYASTGNGASTHLAGAQFAQVAGIDIVHVPFRGQPGAQTALLSGDVDLFFNQSGPAIGYIQQGQVKGLAVTTAQRLPALPDVPTVAEACGLPGFDSSTWYGIFAPPGLPEPIQARMNAEIQKIITAPEFRQWLIDTQGITPSTLTTPAEFRAVQERDIARWAEVVRRSGAQVD</sequence>
<dbReference type="CDD" id="cd13578">
    <property type="entry name" value="PBP2_Bug27"/>
    <property type="match status" value="1"/>
</dbReference>
<gene>
    <name evidence="3" type="primary">bug79</name>
    <name evidence="3" type="ORF">HMPREF0731_3374</name>
</gene>
<dbReference type="PIRSF" id="PIRSF017082">
    <property type="entry name" value="YflP"/>
    <property type="match status" value="1"/>
</dbReference>
<evidence type="ECO:0000313" key="4">
    <source>
        <dbReference type="Proteomes" id="UP000005324"/>
    </source>
</evidence>
<organism evidence="3 4">
    <name type="scientific">Pseudoroseomonas cervicalis ATCC 49957</name>
    <dbReference type="NCBI Taxonomy" id="525371"/>
    <lineage>
        <taxon>Bacteria</taxon>
        <taxon>Pseudomonadati</taxon>
        <taxon>Pseudomonadota</taxon>
        <taxon>Alphaproteobacteria</taxon>
        <taxon>Acetobacterales</taxon>
        <taxon>Roseomonadaceae</taxon>
        <taxon>Roseomonas</taxon>
    </lineage>
</organism>
<dbReference type="InterPro" id="IPR006311">
    <property type="entry name" value="TAT_signal"/>
</dbReference>
<dbReference type="Pfam" id="PF03401">
    <property type="entry name" value="TctC"/>
    <property type="match status" value="1"/>
</dbReference>